<dbReference type="eggNOG" id="COG0810">
    <property type="taxonomic scope" value="Bacteria"/>
</dbReference>
<dbReference type="OrthoDB" id="797627at2"/>
<gene>
    <name evidence="2" type="ORF">Mucpa_6666</name>
</gene>
<evidence type="ECO:0000313" key="2">
    <source>
        <dbReference type="EMBL" id="EHQ30717.1"/>
    </source>
</evidence>
<organism evidence="2 3">
    <name type="scientific">Mucilaginibacter paludis DSM 18603</name>
    <dbReference type="NCBI Taxonomy" id="714943"/>
    <lineage>
        <taxon>Bacteria</taxon>
        <taxon>Pseudomonadati</taxon>
        <taxon>Bacteroidota</taxon>
        <taxon>Sphingobacteriia</taxon>
        <taxon>Sphingobacteriales</taxon>
        <taxon>Sphingobacteriaceae</taxon>
        <taxon>Mucilaginibacter</taxon>
    </lineage>
</organism>
<dbReference type="AlphaFoldDB" id="H1YDM8"/>
<evidence type="ECO:0000256" key="1">
    <source>
        <dbReference type="SAM" id="SignalP"/>
    </source>
</evidence>
<name>H1YDM8_9SPHI</name>
<keyword evidence="1" id="KW-0732">Signal</keyword>
<protein>
    <recommendedName>
        <fullName evidence="4">DUF3857 domain-containing protein</fullName>
    </recommendedName>
</protein>
<dbReference type="HOGENOM" id="CLU_1198690_0_0_10"/>
<evidence type="ECO:0000313" key="3">
    <source>
        <dbReference type="Proteomes" id="UP000002774"/>
    </source>
</evidence>
<feature type="chain" id="PRO_5003558602" description="DUF3857 domain-containing protein" evidence="1">
    <location>
        <begin position="20"/>
        <end position="231"/>
    </location>
</feature>
<reference evidence="2" key="1">
    <citation type="submission" date="2011-09" db="EMBL/GenBank/DDBJ databases">
        <title>The permanent draft genome of Mucilaginibacter paludis DSM 18603.</title>
        <authorList>
            <consortium name="US DOE Joint Genome Institute (JGI-PGF)"/>
            <person name="Lucas S."/>
            <person name="Han J."/>
            <person name="Lapidus A."/>
            <person name="Bruce D."/>
            <person name="Goodwin L."/>
            <person name="Pitluck S."/>
            <person name="Peters L."/>
            <person name="Kyrpides N."/>
            <person name="Mavromatis K."/>
            <person name="Ivanova N."/>
            <person name="Mikhailova N."/>
            <person name="Held B."/>
            <person name="Detter J.C."/>
            <person name="Tapia R."/>
            <person name="Han C."/>
            <person name="Land M."/>
            <person name="Hauser L."/>
            <person name="Markowitz V."/>
            <person name="Cheng J.-F."/>
            <person name="Hugenholtz P."/>
            <person name="Woyke T."/>
            <person name="Wu D."/>
            <person name="Tindall B."/>
            <person name="Brambilla E."/>
            <person name="Klenk H.-P."/>
            <person name="Eisen J.A."/>
        </authorList>
    </citation>
    <scope>NUCLEOTIDE SEQUENCE [LARGE SCALE GENOMIC DNA]</scope>
    <source>
        <strain evidence="2">DSM 18603</strain>
    </source>
</reference>
<accession>H1YDM8</accession>
<dbReference type="Proteomes" id="UP000002774">
    <property type="component" value="Chromosome"/>
</dbReference>
<dbReference type="RefSeq" id="WP_008512655.1">
    <property type="nucleotide sequence ID" value="NZ_CM001403.1"/>
</dbReference>
<proteinExistence type="predicted"/>
<dbReference type="STRING" id="714943.Mucpa_6666"/>
<feature type="signal peptide" evidence="1">
    <location>
        <begin position="1"/>
        <end position="19"/>
    </location>
</feature>
<keyword evidence="3" id="KW-1185">Reference proteome</keyword>
<evidence type="ECO:0008006" key="4">
    <source>
        <dbReference type="Google" id="ProtNLM"/>
    </source>
</evidence>
<sequence>MLRIILFFSLLSAAYVSYGQQTFIVNDKIAPDITAQYHVLKDSPDVKQGRYLALYKKKIVAAMGNYERGKQTSIWHFYDPSGKIVQHYNFSTKQLIYEVPDDTLSYKISYDFDKKIADTDRVTKPIRIGDIFYGYQPYLKLFKIDASTLNRQPLLYVVLQVLVSPNGRLAECKLVVRARLNNNIVDSYLINNESLTDDDKLFIPATINHENVSSTIYILCKLTPNGGVSIY</sequence>
<dbReference type="EMBL" id="CM001403">
    <property type="protein sequence ID" value="EHQ30717.1"/>
    <property type="molecule type" value="Genomic_DNA"/>
</dbReference>